<name>A0A917E7G7_9HYPH</name>
<comment type="caution">
    <text evidence="1">The sequence shown here is derived from an EMBL/GenBank/DDBJ whole genome shotgun (WGS) entry which is preliminary data.</text>
</comment>
<evidence type="ECO:0000313" key="1">
    <source>
        <dbReference type="EMBL" id="GGE08051.1"/>
    </source>
</evidence>
<gene>
    <name evidence="1" type="ORF">GCM10011390_28880</name>
</gene>
<accession>A0A917E7G7</accession>
<keyword evidence="2" id="KW-1185">Reference proteome</keyword>
<evidence type="ECO:0008006" key="3">
    <source>
        <dbReference type="Google" id="ProtNLM"/>
    </source>
</evidence>
<sequence length="172" mass="18760">MSLLIGAEGPRPDAYASVEDCADLSLADGPVVVPLTVIDEALTHRRNERIGLFVENNVSIEAIRPYLPSLSLIAIGFPSFADGRGFSLARRLRRAGFTGTLRAKGPLIADEFYDALACGFDEVELPDQMAARQPPEQWLRQKDIVSAHYQSGYGEGQSILEQRMAARKAAAE</sequence>
<proteinExistence type="predicted"/>
<reference evidence="1" key="1">
    <citation type="journal article" date="2014" name="Int. J. Syst. Evol. Microbiol.">
        <title>Complete genome sequence of Corynebacterium casei LMG S-19264T (=DSM 44701T), isolated from a smear-ripened cheese.</title>
        <authorList>
            <consortium name="US DOE Joint Genome Institute (JGI-PGF)"/>
            <person name="Walter F."/>
            <person name="Albersmeier A."/>
            <person name="Kalinowski J."/>
            <person name="Ruckert C."/>
        </authorList>
    </citation>
    <scope>NUCLEOTIDE SEQUENCE</scope>
    <source>
        <strain evidence="1">CGMCC 1.15367</strain>
    </source>
</reference>
<protein>
    <recommendedName>
        <fullName evidence="3">Oxidoreductase</fullName>
    </recommendedName>
</protein>
<dbReference type="InterPro" id="IPR008318">
    <property type="entry name" value="UCP030820"/>
</dbReference>
<organism evidence="1 2">
    <name type="scientific">Aureimonas endophytica</name>
    <dbReference type="NCBI Taxonomy" id="2027858"/>
    <lineage>
        <taxon>Bacteria</taxon>
        <taxon>Pseudomonadati</taxon>
        <taxon>Pseudomonadota</taxon>
        <taxon>Alphaproteobacteria</taxon>
        <taxon>Hyphomicrobiales</taxon>
        <taxon>Aurantimonadaceae</taxon>
        <taxon>Aureimonas</taxon>
    </lineage>
</organism>
<dbReference type="AlphaFoldDB" id="A0A917E7G7"/>
<evidence type="ECO:0000313" key="2">
    <source>
        <dbReference type="Proteomes" id="UP000644699"/>
    </source>
</evidence>
<dbReference type="Pfam" id="PF06073">
    <property type="entry name" value="DUF934"/>
    <property type="match status" value="1"/>
</dbReference>
<dbReference type="RefSeq" id="WP_188909609.1">
    <property type="nucleotide sequence ID" value="NZ_BMIQ01000004.1"/>
</dbReference>
<reference evidence="1" key="2">
    <citation type="submission" date="2020-09" db="EMBL/GenBank/DDBJ databases">
        <authorList>
            <person name="Sun Q."/>
            <person name="Zhou Y."/>
        </authorList>
    </citation>
    <scope>NUCLEOTIDE SEQUENCE</scope>
    <source>
        <strain evidence="1">CGMCC 1.15367</strain>
    </source>
</reference>
<dbReference type="Proteomes" id="UP000644699">
    <property type="component" value="Unassembled WGS sequence"/>
</dbReference>
<dbReference type="EMBL" id="BMIQ01000004">
    <property type="protein sequence ID" value="GGE08051.1"/>
    <property type="molecule type" value="Genomic_DNA"/>
</dbReference>